<keyword evidence="5" id="KW-0472">Membrane</keyword>
<dbReference type="GO" id="GO:0003723">
    <property type="term" value="F:RNA binding"/>
    <property type="evidence" value="ECO:0007669"/>
    <property type="project" value="InterPro"/>
</dbReference>
<reference evidence="8" key="1">
    <citation type="submission" date="2025-08" db="UniProtKB">
        <authorList>
            <consortium name="RefSeq"/>
        </authorList>
    </citation>
    <scope>IDENTIFICATION</scope>
    <source>
        <tissue evidence="8">Fruit stalk</tissue>
    </source>
</reference>
<feature type="domain" description="DYW" evidence="6">
    <location>
        <begin position="542"/>
        <end position="634"/>
    </location>
</feature>
<dbReference type="GO" id="GO:0008270">
    <property type="term" value="F:zinc ion binding"/>
    <property type="evidence" value="ECO:0007669"/>
    <property type="project" value="InterPro"/>
</dbReference>
<keyword evidence="5" id="KW-0812">Transmembrane</keyword>
<dbReference type="InterPro" id="IPR046849">
    <property type="entry name" value="E2_motif"/>
</dbReference>
<evidence type="ECO:0000256" key="4">
    <source>
        <dbReference type="SAM" id="Coils"/>
    </source>
</evidence>
<comment type="similarity">
    <text evidence="1">Belongs to the PPR family. PCMP-H subfamily.</text>
</comment>
<accession>A0A6P6AX90</accession>
<keyword evidence="4" id="KW-0175">Coiled coil</keyword>
<proteinExistence type="inferred from homology"/>
<dbReference type="InterPro" id="IPR011990">
    <property type="entry name" value="TPR-like_helical_dom_sf"/>
</dbReference>
<feature type="repeat" description="PPR" evidence="3">
    <location>
        <begin position="363"/>
        <end position="397"/>
    </location>
</feature>
<evidence type="ECO:0000256" key="1">
    <source>
        <dbReference type="ARBA" id="ARBA00006643"/>
    </source>
</evidence>
<feature type="transmembrane region" description="Helical" evidence="5">
    <location>
        <begin position="264"/>
        <end position="285"/>
    </location>
</feature>
<dbReference type="GeneID" id="111312964"/>
<dbReference type="InterPro" id="IPR046960">
    <property type="entry name" value="PPR_At4g14850-like_plant"/>
</dbReference>
<dbReference type="PROSITE" id="PS51375">
    <property type="entry name" value="PPR"/>
    <property type="match status" value="4"/>
</dbReference>
<evidence type="ECO:0000313" key="8">
    <source>
        <dbReference type="RefSeq" id="XP_022769489.1"/>
    </source>
</evidence>
<organism evidence="7 8">
    <name type="scientific">Durio zibethinus</name>
    <name type="common">Durian</name>
    <dbReference type="NCBI Taxonomy" id="66656"/>
    <lineage>
        <taxon>Eukaryota</taxon>
        <taxon>Viridiplantae</taxon>
        <taxon>Streptophyta</taxon>
        <taxon>Embryophyta</taxon>
        <taxon>Tracheophyta</taxon>
        <taxon>Spermatophyta</taxon>
        <taxon>Magnoliopsida</taxon>
        <taxon>eudicotyledons</taxon>
        <taxon>Gunneridae</taxon>
        <taxon>Pentapetalae</taxon>
        <taxon>rosids</taxon>
        <taxon>malvids</taxon>
        <taxon>Malvales</taxon>
        <taxon>Malvaceae</taxon>
        <taxon>Helicteroideae</taxon>
        <taxon>Durio</taxon>
    </lineage>
</organism>
<dbReference type="InterPro" id="IPR002885">
    <property type="entry name" value="PPR_rpt"/>
</dbReference>
<dbReference type="Gene3D" id="1.25.40.10">
    <property type="entry name" value="Tetratricopeptide repeat domain"/>
    <property type="match status" value="3"/>
</dbReference>
<dbReference type="Pfam" id="PF01535">
    <property type="entry name" value="PPR"/>
    <property type="match status" value="4"/>
</dbReference>
<evidence type="ECO:0000256" key="2">
    <source>
        <dbReference type="ARBA" id="ARBA00022737"/>
    </source>
</evidence>
<gene>
    <name evidence="8" type="primary">LOC111312964</name>
</gene>
<keyword evidence="7" id="KW-1185">Reference proteome</keyword>
<dbReference type="OrthoDB" id="185373at2759"/>
<dbReference type="Proteomes" id="UP000515121">
    <property type="component" value="Unplaced"/>
</dbReference>
<keyword evidence="2" id="KW-0677">Repeat</keyword>
<feature type="transmembrane region" description="Helical" evidence="5">
    <location>
        <begin position="228"/>
        <end position="244"/>
    </location>
</feature>
<feature type="coiled-coil region" evidence="4">
    <location>
        <begin position="39"/>
        <end position="66"/>
    </location>
</feature>
<dbReference type="InterPro" id="IPR046848">
    <property type="entry name" value="E_motif"/>
</dbReference>
<dbReference type="PANTHER" id="PTHR47926:SF461">
    <property type="entry name" value="PENTATRICOPEPTIDE REPEAT SUPERFAMILY PROTEIN"/>
    <property type="match status" value="1"/>
</dbReference>
<feature type="repeat" description="PPR" evidence="3">
    <location>
        <begin position="227"/>
        <end position="261"/>
    </location>
</feature>
<dbReference type="FunFam" id="1.25.40.10:FF:000404">
    <property type="entry name" value="Pentatricopeptide repeat-containing protein chloroplastic"/>
    <property type="match status" value="1"/>
</dbReference>
<dbReference type="PANTHER" id="PTHR47926">
    <property type="entry name" value="PENTATRICOPEPTIDE REPEAT-CONTAINING PROTEIN"/>
    <property type="match status" value="1"/>
</dbReference>
<keyword evidence="5" id="KW-1133">Transmembrane helix</keyword>
<evidence type="ECO:0000259" key="6">
    <source>
        <dbReference type="Pfam" id="PF14432"/>
    </source>
</evidence>
<dbReference type="Pfam" id="PF13041">
    <property type="entry name" value="PPR_2"/>
    <property type="match status" value="1"/>
</dbReference>
<name>A0A6P6AX90_DURZI</name>
<sequence length="634" mass="71586">MAKLNVSRVDGPLLGPFIITINRCLGFQIPVKFSRLLQTKKKKNEKQKLRQSEEKLEEEKIAYLIEKCPDTRLIRQIHAHVLTRLLPISSVSFLLSKIVGFCALSRHGDINHARKVFAQNPNPNIFSWNSLIRGYSFIGSQSKEPIFLYKKLVRKGYPSANTFTLAFVLKACSNILAFEEGQQVHAHIFRSGFGSNQFVQTGLLNFYAKCEDIGLAENVFDEIQEKNLVAWSTMISGYAMMGLVNEAFGAFREMQKLGVVPDKVTMVSVISACAVAGALGIGRWVNVYIEKQMIKTDIMLSTALVNMYAKCGCIEKAKEIFERMPVKDQKAWSSMIVGLAVHGLAEDALGAFSRMEESEVEPNHVAFVGVLAACAHSGLVSEGRRYWSSMMESGIEPSIEHYGCMVDLFCRACLVDEAYNFVQTMPFSPNPVIWRTLLIGCQKNKMLHKGEIAAEQLLALEPLNTENYILLSNFYASVSQWEKMSHVRKMMKEKGMKGVPGCTSIEIDGFVHEFVMGDWYHPEAKEIRQVLKDISERVSDSGHEPHISDVLHNVGDEEKGIYLCEHSERLAIAYGLLKTQAPVPIRVVKNLRVCSDCHEVTKIISKLYEREIIVRDRIRFHKFVNGSCSCRDYW</sequence>
<evidence type="ECO:0000313" key="7">
    <source>
        <dbReference type="Proteomes" id="UP000515121"/>
    </source>
</evidence>
<dbReference type="AlphaFoldDB" id="A0A6P6AX90"/>
<dbReference type="Pfam" id="PF20430">
    <property type="entry name" value="Eplus_motif"/>
    <property type="match status" value="1"/>
</dbReference>
<dbReference type="InterPro" id="IPR032867">
    <property type="entry name" value="DYW_dom"/>
</dbReference>
<dbReference type="Pfam" id="PF14432">
    <property type="entry name" value="DYW_deaminase"/>
    <property type="match status" value="1"/>
</dbReference>
<evidence type="ECO:0000256" key="5">
    <source>
        <dbReference type="SAM" id="Phobius"/>
    </source>
</evidence>
<protein>
    <submittedName>
        <fullName evidence="8">Pentatricopeptide repeat-containing protein At4g21065-like</fullName>
    </submittedName>
</protein>
<evidence type="ECO:0000256" key="3">
    <source>
        <dbReference type="PROSITE-ProRule" id="PRU00708"/>
    </source>
</evidence>
<dbReference type="Pfam" id="PF20431">
    <property type="entry name" value="E_motif"/>
    <property type="match status" value="1"/>
</dbReference>
<dbReference type="RefSeq" id="XP_022769489.1">
    <property type="nucleotide sequence ID" value="XM_022913754.1"/>
</dbReference>
<feature type="repeat" description="PPR" evidence="3">
    <location>
        <begin position="124"/>
        <end position="159"/>
    </location>
</feature>
<feature type="repeat" description="PPR" evidence="3">
    <location>
        <begin position="328"/>
        <end position="362"/>
    </location>
</feature>
<dbReference type="FunFam" id="1.25.40.10:FF:000427">
    <property type="entry name" value="Pentatricopeptide repeat-containing protein chloroplastic"/>
    <property type="match status" value="1"/>
</dbReference>
<dbReference type="GO" id="GO:0009451">
    <property type="term" value="P:RNA modification"/>
    <property type="evidence" value="ECO:0007669"/>
    <property type="project" value="InterPro"/>
</dbReference>
<dbReference type="KEGG" id="dzi:111312964"/>
<dbReference type="NCBIfam" id="TIGR00756">
    <property type="entry name" value="PPR"/>
    <property type="match status" value="4"/>
</dbReference>